<accession>A0A6J4QG10</accession>
<protein>
    <submittedName>
        <fullName evidence="1">Uncharacterized protein</fullName>
    </submittedName>
</protein>
<dbReference type="EMBL" id="CADCVD010000068">
    <property type="protein sequence ID" value="CAA9443122.1"/>
    <property type="molecule type" value="Genomic_DNA"/>
</dbReference>
<dbReference type="AlphaFoldDB" id="A0A6J4QG10"/>
<evidence type="ECO:0000313" key="1">
    <source>
        <dbReference type="EMBL" id="CAA9443122.1"/>
    </source>
</evidence>
<gene>
    <name evidence="1" type="ORF">AVDCRST_MAG37-1555</name>
</gene>
<proteinExistence type="predicted"/>
<name>A0A6J4QG10_9ACTN</name>
<reference evidence="1" key="1">
    <citation type="submission" date="2020-02" db="EMBL/GenBank/DDBJ databases">
        <authorList>
            <person name="Meier V. D."/>
        </authorList>
    </citation>
    <scope>NUCLEOTIDE SEQUENCE</scope>
    <source>
        <strain evidence="1">AVDCRST_MAG37</strain>
    </source>
</reference>
<organism evidence="1">
    <name type="scientific">uncultured Rubrobacteraceae bacterium</name>
    <dbReference type="NCBI Taxonomy" id="349277"/>
    <lineage>
        <taxon>Bacteria</taxon>
        <taxon>Bacillati</taxon>
        <taxon>Actinomycetota</taxon>
        <taxon>Rubrobacteria</taxon>
        <taxon>Rubrobacterales</taxon>
        <taxon>Rubrobacteraceae</taxon>
        <taxon>environmental samples</taxon>
    </lineage>
</organism>
<sequence>MRAANIVPGLILAGPGALAIVPFATLHFEITSSALLAPTYVRGE</sequence>